<dbReference type="GO" id="GO:0033819">
    <property type="term" value="F:lipoyl(octanoyl) transferase activity"/>
    <property type="evidence" value="ECO:0007669"/>
    <property type="project" value="UniProtKB-EC"/>
</dbReference>
<dbReference type="Pfam" id="PF21948">
    <property type="entry name" value="LplA-B_cat"/>
    <property type="match status" value="1"/>
</dbReference>
<evidence type="ECO:0000256" key="4">
    <source>
        <dbReference type="ARBA" id="ARBA00023315"/>
    </source>
</evidence>
<comment type="similarity">
    <text evidence="6 7">Belongs to the LipB family.</text>
</comment>
<keyword evidence="3 6" id="KW-0808">Transferase</keyword>
<dbReference type="NCBIfam" id="TIGR00214">
    <property type="entry name" value="lipB"/>
    <property type="match status" value="1"/>
</dbReference>
<dbReference type="PIRSF" id="PIRSF016262">
    <property type="entry name" value="LPLase"/>
    <property type="match status" value="1"/>
</dbReference>
<comment type="miscellaneous">
    <text evidence="6">In the reaction, the free carboxyl group of octanoic acid is attached via an amide linkage to the epsilon-amino group of a specific lysine residue of lipoyl domains of lipoate-dependent enzymes.</text>
</comment>
<dbReference type="AlphaFoldDB" id="A0A1G5G8V7"/>
<feature type="binding site" evidence="6 9">
    <location>
        <begin position="88"/>
        <end position="95"/>
    </location>
    <ligand>
        <name>substrate</name>
    </ligand>
</feature>
<evidence type="ECO:0000313" key="14">
    <source>
        <dbReference type="Proteomes" id="UP000183104"/>
    </source>
</evidence>
<sequence>MPSMPTSSPIPTSSPPSEDEGEPRLRDLGHREYGLVWEAMRAFTAERTAETPDELWLVEHPPVFTQGRNGRPEHLLNITGIPVVETDRGGQVTYHGPGQVVAYPLLDLRRRGWGVRHYVAALEQAVIDLLADYGLAGVRKEGAPGVYLDRPGLPKIAAIGLRVRGGCTYHGVSLNLTNDLEPFTMINPCGYAGMAVTRIGDHVPGLDAEAAKRAFTSALLHQFRPSQESVHGR</sequence>
<dbReference type="GO" id="GO:0009249">
    <property type="term" value="P:protein lipoylation"/>
    <property type="evidence" value="ECO:0007669"/>
    <property type="project" value="InterPro"/>
</dbReference>
<dbReference type="InterPro" id="IPR000544">
    <property type="entry name" value="Octanoyltransferase"/>
</dbReference>
<dbReference type="GO" id="GO:0005737">
    <property type="term" value="C:cytoplasm"/>
    <property type="evidence" value="ECO:0007669"/>
    <property type="project" value="UniProtKB-SubCell"/>
</dbReference>
<evidence type="ECO:0000256" key="7">
    <source>
        <dbReference type="PIRNR" id="PIRNR016262"/>
    </source>
</evidence>
<dbReference type="Proteomes" id="UP000183104">
    <property type="component" value="Unassembled WGS sequence"/>
</dbReference>
<feature type="domain" description="BPL/LPL catalytic" evidence="12">
    <location>
        <begin position="49"/>
        <end position="227"/>
    </location>
</feature>
<dbReference type="PROSITE" id="PS51733">
    <property type="entry name" value="BPL_LPL_CATALYTIC"/>
    <property type="match status" value="1"/>
</dbReference>
<evidence type="ECO:0000313" key="13">
    <source>
        <dbReference type="EMBL" id="SCY47992.1"/>
    </source>
</evidence>
<evidence type="ECO:0000256" key="9">
    <source>
        <dbReference type="PIRSR" id="PIRSR016262-2"/>
    </source>
</evidence>
<evidence type="ECO:0000256" key="6">
    <source>
        <dbReference type="HAMAP-Rule" id="MF_00013"/>
    </source>
</evidence>
<comment type="subcellular location">
    <subcellularLocation>
        <location evidence="6">Cytoplasm</location>
    </subcellularLocation>
</comment>
<accession>A0A1G5G8V7</accession>
<gene>
    <name evidence="6" type="primary">lipB</name>
    <name evidence="13" type="ORF">SAMN05661077_2239</name>
</gene>
<dbReference type="InterPro" id="IPR045864">
    <property type="entry name" value="aa-tRNA-synth_II/BPL/LPL"/>
</dbReference>
<evidence type="ECO:0000256" key="2">
    <source>
        <dbReference type="ARBA" id="ARBA00022490"/>
    </source>
</evidence>
<dbReference type="NCBIfam" id="NF010925">
    <property type="entry name" value="PRK14345.1"/>
    <property type="match status" value="1"/>
</dbReference>
<protein>
    <recommendedName>
        <fullName evidence="6 7">Octanoyltransferase</fullName>
        <ecNumber evidence="6 7">2.3.1.181</ecNumber>
    </recommendedName>
    <alternativeName>
        <fullName evidence="6">Lipoate-protein ligase B</fullName>
    </alternativeName>
    <alternativeName>
        <fullName evidence="6">Lipoyl/octanoyl transferase</fullName>
    </alternativeName>
    <alternativeName>
        <fullName evidence="6">Octanoyl-[acyl-carrier-protein]-protein N-octanoyltransferase</fullName>
    </alternativeName>
</protein>
<feature type="site" description="Lowers pKa of active site Cys" evidence="6 10">
    <location>
        <position position="155"/>
    </location>
</feature>
<feature type="active site" description="Acyl-thioester intermediate" evidence="6 8">
    <location>
        <position position="189"/>
    </location>
</feature>
<reference evidence="14" key="1">
    <citation type="submission" date="2016-10" db="EMBL/GenBank/DDBJ databases">
        <authorList>
            <person name="Varghese N."/>
        </authorList>
    </citation>
    <scope>NUCLEOTIDE SEQUENCE [LARGE SCALE GENOMIC DNA]</scope>
    <source>
        <strain evidence="14">HL 19</strain>
    </source>
</reference>
<keyword evidence="14" id="KW-1185">Reference proteome</keyword>
<organism evidence="13 14">
    <name type="scientific">Thiohalorhabdus denitrificans</name>
    <dbReference type="NCBI Taxonomy" id="381306"/>
    <lineage>
        <taxon>Bacteria</taxon>
        <taxon>Pseudomonadati</taxon>
        <taxon>Pseudomonadota</taxon>
        <taxon>Gammaproteobacteria</taxon>
        <taxon>Thiohalorhabdales</taxon>
        <taxon>Thiohalorhabdaceae</taxon>
        <taxon>Thiohalorhabdus</taxon>
    </lineage>
</organism>
<dbReference type="EMBL" id="FMUN01000006">
    <property type="protein sequence ID" value="SCY47992.1"/>
    <property type="molecule type" value="Genomic_DNA"/>
</dbReference>
<dbReference type="EC" id="2.3.1.181" evidence="6 7"/>
<evidence type="ECO:0000256" key="10">
    <source>
        <dbReference type="PIRSR" id="PIRSR016262-3"/>
    </source>
</evidence>
<dbReference type="UniPathway" id="UPA00538">
    <property type="reaction ID" value="UER00592"/>
</dbReference>
<dbReference type="HAMAP" id="MF_00013">
    <property type="entry name" value="LipB"/>
    <property type="match status" value="1"/>
</dbReference>
<evidence type="ECO:0000256" key="11">
    <source>
        <dbReference type="SAM" id="MobiDB-lite"/>
    </source>
</evidence>
<evidence type="ECO:0000256" key="8">
    <source>
        <dbReference type="PIRSR" id="PIRSR016262-1"/>
    </source>
</evidence>
<dbReference type="PANTHER" id="PTHR10993:SF7">
    <property type="entry name" value="LIPOYLTRANSFERASE 2, MITOCHONDRIAL-RELATED"/>
    <property type="match status" value="1"/>
</dbReference>
<comment type="function">
    <text evidence="5 6 7">Catalyzes the transfer of endogenously produced octanoic acid from octanoyl-acyl-carrier-protein onto the lipoyl domains of lipoate-dependent enzymes. Lipoyl-ACP can also act as a substrate although octanoyl-ACP is likely to be the physiological substrate.</text>
</comment>
<dbReference type="InterPro" id="IPR004143">
    <property type="entry name" value="BPL_LPL_catalytic"/>
</dbReference>
<proteinExistence type="inferred from homology"/>
<feature type="binding site" evidence="6 9">
    <location>
        <begin position="158"/>
        <end position="160"/>
    </location>
    <ligand>
        <name>substrate</name>
    </ligand>
</feature>
<comment type="pathway">
    <text evidence="1 6 7">Protein modification; protein lipoylation via endogenous pathway; protein N(6)-(lipoyl)lysine from octanoyl-[acyl-carrier-protein]: step 1/2.</text>
</comment>
<dbReference type="InterPro" id="IPR020605">
    <property type="entry name" value="Octanoyltransferase_CS"/>
</dbReference>
<evidence type="ECO:0000256" key="1">
    <source>
        <dbReference type="ARBA" id="ARBA00004821"/>
    </source>
</evidence>
<evidence type="ECO:0000259" key="12">
    <source>
        <dbReference type="PROSITE" id="PS51733"/>
    </source>
</evidence>
<comment type="catalytic activity">
    <reaction evidence="6 7">
        <text>octanoyl-[ACP] + L-lysyl-[protein] = N(6)-octanoyl-L-lysyl-[protein] + holo-[ACP] + H(+)</text>
        <dbReference type="Rhea" id="RHEA:17665"/>
        <dbReference type="Rhea" id="RHEA-COMP:9636"/>
        <dbReference type="Rhea" id="RHEA-COMP:9685"/>
        <dbReference type="Rhea" id="RHEA-COMP:9752"/>
        <dbReference type="Rhea" id="RHEA-COMP:9928"/>
        <dbReference type="ChEBI" id="CHEBI:15378"/>
        <dbReference type="ChEBI" id="CHEBI:29969"/>
        <dbReference type="ChEBI" id="CHEBI:64479"/>
        <dbReference type="ChEBI" id="CHEBI:78463"/>
        <dbReference type="ChEBI" id="CHEBI:78809"/>
        <dbReference type="EC" id="2.3.1.181"/>
    </reaction>
</comment>
<dbReference type="Gene3D" id="3.30.930.10">
    <property type="entry name" value="Bira Bifunctional Protein, Domain 2"/>
    <property type="match status" value="1"/>
</dbReference>
<dbReference type="NCBIfam" id="NF010922">
    <property type="entry name" value="PRK14342.1"/>
    <property type="match status" value="1"/>
</dbReference>
<dbReference type="PANTHER" id="PTHR10993">
    <property type="entry name" value="OCTANOYLTRANSFERASE"/>
    <property type="match status" value="1"/>
</dbReference>
<evidence type="ECO:0000256" key="5">
    <source>
        <dbReference type="ARBA" id="ARBA00024732"/>
    </source>
</evidence>
<feature type="region of interest" description="Disordered" evidence="11">
    <location>
        <begin position="1"/>
        <end position="25"/>
    </location>
</feature>
<dbReference type="CDD" id="cd16444">
    <property type="entry name" value="LipB"/>
    <property type="match status" value="1"/>
</dbReference>
<feature type="binding site" evidence="6 9">
    <location>
        <begin position="171"/>
        <end position="173"/>
    </location>
    <ligand>
        <name>substrate</name>
    </ligand>
</feature>
<feature type="compositionally biased region" description="Low complexity" evidence="11">
    <location>
        <begin position="1"/>
        <end position="11"/>
    </location>
</feature>
<keyword evidence="2 6" id="KW-0963">Cytoplasm</keyword>
<evidence type="ECO:0000256" key="3">
    <source>
        <dbReference type="ARBA" id="ARBA00022679"/>
    </source>
</evidence>
<dbReference type="SUPFAM" id="SSF55681">
    <property type="entry name" value="Class II aaRS and biotin synthetases"/>
    <property type="match status" value="1"/>
</dbReference>
<dbReference type="FunFam" id="3.30.930.10:FF:000020">
    <property type="entry name" value="Octanoyltransferase"/>
    <property type="match status" value="1"/>
</dbReference>
<name>A0A1G5G8V7_9GAMM</name>
<keyword evidence="4 6" id="KW-0012">Acyltransferase</keyword>
<dbReference type="PROSITE" id="PS01313">
    <property type="entry name" value="LIPB"/>
    <property type="match status" value="1"/>
</dbReference>